<feature type="transmembrane region" description="Helical" evidence="1">
    <location>
        <begin position="12"/>
        <end position="30"/>
    </location>
</feature>
<dbReference type="AlphaFoldDB" id="A0A484HD19"/>
<evidence type="ECO:0000313" key="2">
    <source>
        <dbReference type="EMBL" id="VEN72579.1"/>
    </source>
</evidence>
<dbReference type="EMBL" id="CAACVI010000001">
    <property type="protein sequence ID" value="VEN72579.1"/>
    <property type="molecule type" value="Genomic_DNA"/>
</dbReference>
<accession>A0A484HD19</accession>
<dbReference type="NCBIfam" id="NF038038">
    <property type="entry name" value="cytoc_DsrJ"/>
    <property type="match status" value="1"/>
</dbReference>
<keyword evidence="1" id="KW-0472">Membrane</keyword>
<name>A0A484HD19_9BACT</name>
<proteinExistence type="predicted"/>
<gene>
    <name evidence="2" type="primary">hmeE</name>
    <name evidence="2" type="ORF">EPICR_10078</name>
</gene>
<dbReference type="SUPFAM" id="SSF48695">
    <property type="entry name" value="Multiheme cytochromes"/>
    <property type="match status" value="1"/>
</dbReference>
<dbReference type="InterPro" id="IPR036280">
    <property type="entry name" value="Multihaem_cyt_sf"/>
</dbReference>
<organism evidence="2">
    <name type="scientific">uncultured Desulfobacteraceae bacterium</name>
    <dbReference type="NCBI Taxonomy" id="218296"/>
    <lineage>
        <taxon>Bacteria</taxon>
        <taxon>Pseudomonadati</taxon>
        <taxon>Thermodesulfobacteriota</taxon>
        <taxon>Desulfobacteria</taxon>
        <taxon>Desulfobacterales</taxon>
        <taxon>Desulfobacteraceae</taxon>
        <taxon>environmental samples</taxon>
    </lineage>
</organism>
<keyword evidence="1" id="KW-1133">Transmembrane helix</keyword>
<evidence type="ECO:0000256" key="1">
    <source>
        <dbReference type="SAM" id="Phobius"/>
    </source>
</evidence>
<protein>
    <submittedName>
        <fullName evidence="2">Hdr-like menaquinol oxidoreductase cytochrome c subunit</fullName>
    </submittedName>
</protein>
<sequence>MPNKIQTGDKNVIMIGLAIFVLIAIFPFWYNHGKAAPTPEVVYTEKAKAAKECVRDKAYMKSEHMQLLDVWRDTVVRDATRKYINSKGQEFEMSLSNTCLDCHSNKAEFCDRCHNYASVKPYCWDCHIDNPKEKK</sequence>
<dbReference type="InterPro" id="IPR047668">
    <property type="entry name" value="DsrJ"/>
</dbReference>
<keyword evidence="1" id="KW-0812">Transmembrane</keyword>
<reference evidence="2" key="1">
    <citation type="submission" date="2019-01" db="EMBL/GenBank/DDBJ databases">
        <authorList>
            <consortium name="Genoscope - CEA"/>
            <person name="William W."/>
        </authorList>
    </citation>
    <scope>NUCLEOTIDE SEQUENCE</scope>
    <source>
        <strain evidence="2">CR-1</strain>
    </source>
</reference>